<dbReference type="Pfam" id="PF01868">
    <property type="entry name" value="RNase_P-MRP_p29"/>
    <property type="match status" value="1"/>
</dbReference>
<dbReference type="InterPro" id="IPR036980">
    <property type="entry name" value="RNase_P/MRP_Rpp29_sf"/>
</dbReference>
<dbReference type="HAMAP" id="MF_00754">
    <property type="entry name" value="RNase_P_1"/>
    <property type="match status" value="1"/>
</dbReference>
<evidence type="ECO:0000313" key="15">
    <source>
        <dbReference type="WBParaSite" id="EgrG_000319000"/>
    </source>
</evidence>
<dbReference type="RefSeq" id="XP_024348284.1">
    <property type="nucleotide sequence ID" value="XM_024497285.1"/>
</dbReference>
<evidence type="ECO:0000256" key="8">
    <source>
        <dbReference type="ARBA" id="ARBA00022759"/>
    </source>
</evidence>
<dbReference type="PANTHER" id="PTHR13348:SF0">
    <property type="entry name" value="RIBONUCLEASE P PROTEIN SUBUNIT P29"/>
    <property type="match status" value="1"/>
</dbReference>
<dbReference type="EMBL" id="LK028602">
    <property type="protein sequence ID" value="CDS24350.1"/>
    <property type="molecule type" value="Genomic_DNA"/>
</dbReference>
<dbReference type="SUPFAM" id="SSF101744">
    <property type="entry name" value="Rof/RNase P subunit-like"/>
    <property type="match status" value="1"/>
</dbReference>
<organism evidence="12 13">
    <name type="scientific">Echinococcus granulosus</name>
    <name type="common">Hydatid tapeworm</name>
    <dbReference type="NCBI Taxonomy" id="6210"/>
    <lineage>
        <taxon>Eukaryota</taxon>
        <taxon>Metazoa</taxon>
        <taxon>Spiralia</taxon>
        <taxon>Lophotrochozoa</taxon>
        <taxon>Platyhelminthes</taxon>
        <taxon>Cestoda</taxon>
        <taxon>Eucestoda</taxon>
        <taxon>Cyclophyllidea</taxon>
        <taxon>Taeniidae</taxon>
        <taxon>Echinococcus</taxon>
        <taxon>Echinococcus granulosus group</taxon>
    </lineage>
</organism>
<evidence type="ECO:0000256" key="9">
    <source>
        <dbReference type="ARBA" id="ARBA00022801"/>
    </source>
</evidence>
<dbReference type="GO" id="GO:0004519">
    <property type="term" value="F:endonuclease activity"/>
    <property type="evidence" value="ECO:0007669"/>
    <property type="project" value="UniProtKB-KW"/>
</dbReference>
<evidence type="ECO:0000256" key="6">
    <source>
        <dbReference type="ARBA" id="ARBA00022694"/>
    </source>
</evidence>
<evidence type="ECO:0000313" key="12">
    <source>
        <dbReference type="EMBL" id="EUB57088.1"/>
    </source>
</evidence>
<evidence type="ECO:0000313" key="14">
    <source>
        <dbReference type="Proteomes" id="UP000492820"/>
    </source>
</evidence>
<dbReference type="InterPro" id="IPR023538">
    <property type="entry name" value="RNP1"/>
</dbReference>
<dbReference type="GO" id="GO:0006364">
    <property type="term" value="P:rRNA processing"/>
    <property type="evidence" value="ECO:0007669"/>
    <property type="project" value="TreeGrafter"/>
</dbReference>
<dbReference type="Gene3D" id="2.30.30.210">
    <property type="entry name" value="Ribonuclease P/MRP, subunit p29"/>
    <property type="match status" value="1"/>
</dbReference>
<keyword evidence="5" id="KW-0963">Cytoplasm</keyword>
<dbReference type="STRING" id="6210.U6JPC6"/>
<protein>
    <recommendedName>
        <fullName evidence="4">Ribonuclease P protein subunit p29</fullName>
    </recommendedName>
</protein>
<dbReference type="EMBL" id="APAU02000094">
    <property type="protein sequence ID" value="EUB57088.1"/>
    <property type="molecule type" value="Genomic_DNA"/>
</dbReference>
<name>U6JPC6_ECHGR</name>
<dbReference type="PANTHER" id="PTHR13348">
    <property type="entry name" value="RIBONUCLEASE P SUBUNIT P29"/>
    <property type="match status" value="1"/>
</dbReference>
<keyword evidence="8" id="KW-0255">Endonuclease</keyword>
<dbReference type="OrthoDB" id="124041at2759"/>
<reference evidence="11" key="3">
    <citation type="submission" date="2014-06" db="EMBL/GenBank/DDBJ databases">
        <authorList>
            <person name="Aslett M."/>
        </authorList>
    </citation>
    <scope>NUCLEOTIDE SEQUENCE</scope>
</reference>
<evidence type="ECO:0000256" key="2">
    <source>
        <dbReference type="ARBA" id="ARBA00004123"/>
    </source>
</evidence>
<dbReference type="GO" id="GO:0001682">
    <property type="term" value="P:tRNA 5'-leader removal"/>
    <property type="evidence" value="ECO:0007669"/>
    <property type="project" value="InterPro"/>
</dbReference>
<dbReference type="KEGG" id="egl:EGR_08036"/>
<dbReference type="InterPro" id="IPR016848">
    <property type="entry name" value="RNase_P/MRP_Rpp29-subunit"/>
</dbReference>
<dbReference type="Proteomes" id="UP000492820">
    <property type="component" value="Unassembled WGS sequence"/>
</dbReference>
<evidence type="ECO:0000256" key="1">
    <source>
        <dbReference type="ARBA" id="ARBA00002435"/>
    </source>
</evidence>
<proteinExistence type="inferred from homology"/>
<evidence type="ECO:0000313" key="13">
    <source>
        <dbReference type="Proteomes" id="UP000019149"/>
    </source>
</evidence>
<evidence type="ECO:0000256" key="4">
    <source>
        <dbReference type="ARBA" id="ARBA00016225"/>
    </source>
</evidence>
<dbReference type="SMART" id="SM00538">
    <property type="entry name" value="POP4"/>
    <property type="match status" value="1"/>
</dbReference>
<accession>U6JPC6</accession>
<dbReference type="AlphaFoldDB" id="U6JPC6"/>
<keyword evidence="13" id="KW-1185">Reference proteome</keyword>
<evidence type="ECO:0000256" key="7">
    <source>
        <dbReference type="ARBA" id="ARBA00022722"/>
    </source>
</evidence>
<dbReference type="GO" id="GO:0005634">
    <property type="term" value="C:nucleus"/>
    <property type="evidence" value="ECO:0007669"/>
    <property type="project" value="UniProtKB-SubCell"/>
</dbReference>
<dbReference type="GO" id="GO:0033204">
    <property type="term" value="F:ribonuclease P RNA binding"/>
    <property type="evidence" value="ECO:0007669"/>
    <property type="project" value="InterPro"/>
</dbReference>
<evidence type="ECO:0000313" key="11">
    <source>
        <dbReference type="EMBL" id="CDS24350.1"/>
    </source>
</evidence>
<evidence type="ECO:0000256" key="3">
    <source>
        <dbReference type="ARBA" id="ARBA00006181"/>
    </source>
</evidence>
<dbReference type="Proteomes" id="UP000019149">
    <property type="component" value="Unassembled WGS sequence"/>
</dbReference>
<dbReference type="CTD" id="36343751"/>
<dbReference type="GO" id="GO:0000172">
    <property type="term" value="C:ribonuclease MRP complex"/>
    <property type="evidence" value="ECO:0007669"/>
    <property type="project" value="InterPro"/>
</dbReference>
<dbReference type="InterPro" id="IPR023534">
    <property type="entry name" value="Rof/RNase_P-like"/>
</dbReference>
<evidence type="ECO:0000256" key="5">
    <source>
        <dbReference type="ARBA" id="ARBA00022490"/>
    </source>
</evidence>
<dbReference type="GO" id="GO:0030677">
    <property type="term" value="C:ribonuclease P complex"/>
    <property type="evidence" value="ECO:0007669"/>
    <property type="project" value="InterPro"/>
</dbReference>
<dbReference type="GO" id="GO:0016787">
    <property type="term" value="F:hydrolase activity"/>
    <property type="evidence" value="ECO:0007669"/>
    <property type="project" value="UniProtKB-KW"/>
</dbReference>
<sequence>MSSNYASEFVKSRILPHNRSQAIINLDEFGSANYIGLAPQTREVNKKPAKGRKKPRLLPQFRGQTAKQLKRLLRREQSADSRREMTCPINLPRRLNDLWNSYAKSLVNWTEFTDGGKVTNRLENVLRMDLIGARMRVLRSISTKQVDLEGVVTMETRNIFYLATEDDSNTTAQLHIVPKRGTVLLLLMPGAEVALNGSSLAYRPIDRTLRKWKLNSNAGTKKRKGALQMDLFTDFLFSVTDPVNNVIYG</sequence>
<comment type="similarity">
    <text evidence="3">Belongs to the eukaryotic/archaeal RNase P protein component 1 family.</text>
</comment>
<dbReference type="GeneID" id="36343751"/>
<comment type="function">
    <text evidence="1">Component of ribonuclease P, a ribonucleoprotein complex that generates mature tRNA molecules by cleaving their 5'-ends.</text>
</comment>
<dbReference type="OMA" id="TFRVCGM"/>
<keyword evidence="6" id="KW-0819">tRNA processing</keyword>
<comment type="subcellular location">
    <subcellularLocation>
        <location evidence="2">Nucleus</location>
    </subcellularLocation>
</comment>
<keyword evidence="9" id="KW-0378">Hydrolase</keyword>
<comment type="subunit">
    <text evidence="10">Component of nuclear RNase P and RNase MRP ribonucleoproteins. RNase P consists of a catalytic RNA moiety and 10 different protein chains; POP1, POP4, POP5, POP7, RPP14, RPP21, RPP25, RPP30, RPP38 and RPP40. Within the RNase P complex, POP1, POP7 and RPP25 form the 'finger' subcomplex, POP5, RPP14, RPP40 and homodimeric RPP30 form the 'palm' subcomplex, and RPP21, POP4 and RPP38 form the 'wrist' subcomplex. All subunits of the RNase P complex interact with the catalytic RNA. Several subunits of RNase P are also part of the RNase MRP complex. RNase MRP consists of a catalytic RNA moiety and about 8 protein subunits; POP1, POP7, RPP25, RPP30, RPP38, RPP40 and possibly also POP4 and POP5.</text>
</comment>
<gene>
    <name evidence="12 15" type="ORF">EGR_08036</name>
    <name evidence="11" type="ORF">EgrG_000319000</name>
</gene>
<reference evidence="12 13" key="1">
    <citation type="journal article" date="2013" name="Nat. Genet.">
        <title>The genome of the hydatid tapeworm Echinococcus granulosus.</title>
        <authorList>
            <person name="Zheng H."/>
            <person name="Zhang W."/>
            <person name="Zhang L."/>
            <person name="Zhang Z."/>
            <person name="Li J."/>
            <person name="Lu G."/>
            <person name="Zhu Y."/>
            <person name="Wang Y."/>
            <person name="Huang Y."/>
            <person name="Liu J."/>
            <person name="Kang H."/>
            <person name="Chen J."/>
            <person name="Wang L."/>
            <person name="Chen A."/>
            <person name="Yu S."/>
            <person name="Gao Z."/>
            <person name="Jin L."/>
            <person name="Gu W."/>
            <person name="Wang Z."/>
            <person name="Zhao L."/>
            <person name="Shi B."/>
            <person name="Wen H."/>
            <person name="Lin R."/>
            <person name="Jones M.K."/>
            <person name="Brejova B."/>
            <person name="Vinar T."/>
            <person name="Zhao G."/>
            <person name="McManus D.P."/>
            <person name="Chen Z."/>
            <person name="Zhou Y."/>
            <person name="Wang S."/>
        </authorList>
    </citation>
    <scope>NUCLEOTIDE SEQUENCE [LARGE SCALE GENOMIC DNA]</scope>
</reference>
<reference evidence="11 14" key="2">
    <citation type="journal article" date="2013" name="Nature">
        <title>The genomes of four tapeworm species reveal adaptations to parasitism.</title>
        <authorList>
            <person name="Tsai I.J."/>
            <person name="Zarowiecki M."/>
            <person name="Holroyd N."/>
            <person name="Garciarrubio A."/>
            <person name="Sanchez-Flores A."/>
            <person name="Brooks K.L."/>
            <person name="Tracey A."/>
            <person name="Bobes R.J."/>
            <person name="Fragoso G."/>
            <person name="Sciutto E."/>
            <person name="Aslett M."/>
            <person name="Beasley H."/>
            <person name="Bennett H.M."/>
            <person name="Cai J."/>
            <person name="Camicia F."/>
            <person name="Clark R."/>
            <person name="Cucher M."/>
            <person name="De Silva N."/>
            <person name="Day T.A."/>
            <person name="Deplazes P."/>
            <person name="Estrada K."/>
            <person name="Fernandez C."/>
            <person name="Holland P.W."/>
            <person name="Hou J."/>
            <person name="Hu S."/>
            <person name="Huckvale T."/>
            <person name="Hung S.S."/>
            <person name="Kamenetzky L."/>
            <person name="Keane J.A."/>
            <person name="Kiss F."/>
            <person name="Koziol U."/>
            <person name="Lambert O."/>
            <person name="Liu K."/>
            <person name="Luo X."/>
            <person name="Luo Y."/>
            <person name="Macchiaroli N."/>
            <person name="Nichol S."/>
            <person name="Paps J."/>
            <person name="Parkinson J."/>
            <person name="Pouchkina-Stantcheva N."/>
            <person name="Riddiford N."/>
            <person name="Rosenzvit M."/>
            <person name="Salinas G."/>
            <person name="Wasmuth J.D."/>
            <person name="Zamanian M."/>
            <person name="Zheng Y."/>
            <person name="Cai X."/>
            <person name="Soberon X."/>
            <person name="Olson P.D."/>
            <person name="Laclette J.P."/>
            <person name="Brehm K."/>
            <person name="Berriman M."/>
            <person name="Garciarrubio A."/>
            <person name="Bobes R.J."/>
            <person name="Fragoso G."/>
            <person name="Sanchez-Flores A."/>
            <person name="Estrada K."/>
            <person name="Cevallos M.A."/>
            <person name="Morett E."/>
            <person name="Gonzalez V."/>
            <person name="Portillo T."/>
            <person name="Ochoa-Leyva A."/>
            <person name="Jose M.V."/>
            <person name="Sciutto E."/>
            <person name="Landa A."/>
            <person name="Jimenez L."/>
            <person name="Valdes V."/>
            <person name="Carrero J.C."/>
            <person name="Larralde C."/>
            <person name="Morales-Montor J."/>
            <person name="Limon-Lason J."/>
            <person name="Soberon X."/>
            <person name="Laclette J.P."/>
        </authorList>
    </citation>
    <scope>NUCLEOTIDE SEQUENCE [LARGE SCALE GENOMIC DNA]</scope>
</reference>
<dbReference type="WBParaSite" id="EgrG_000319000">
    <property type="protein sequence ID" value="EgrG_000319000"/>
    <property type="gene ID" value="EgrG_000319000"/>
</dbReference>
<reference evidence="15" key="4">
    <citation type="submission" date="2020-10" db="UniProtKB">
        <authorList>
            <consortium name="WormBaseParasite"/>
        </authorList>
    </citation>
    <scope>IDENTIFICATION</scope>
</reference>
<evidence type="ECO:0000256" key="10">
    <source>
        <dbReference type="ARBA" id="ARBA00046486"/>
    </source>
</evidence>
<keyword evidence="7" id="KW-0540">Nuclease</keyword>
<dbReference type="InterPro" id="IPR002730">
    <property type="entry name" value="Rpp29/RNP1"/>
</dbReference>